<organism evidence="5 6">
    <name type="scientific">Arthrobotrys musiformis</name>
    <dbReference type="NCBI Taxonomy" id="47236"/>
    <lineage>
        <taxon>Eukaryota</taxon>
        <taxon>Fungi</taxon>
        <taxon>Dikarya</taxon>
        <taxon>Ascomycota</taxon>
        <taxon>Pezizomycotina</taxon>
        <taxon>Orbiliomycetes</taxon>
        <taxon>Orbiliales</taxon>
        <taxon>Orbiliaceae</taxon>
        <taxon>Arthrobotrys</taxon>
    </lineage>
</organism>
<protein>
    <recommendedName>
        <fullName evidence="4">MYND-type domain-containing protein</fullName>
    </recommendedName>
</protein>
<evidence type="ECO:0000256" key="2">
    <source>
        <dbReference type="ARBA" id="ARBA00022771"/>
    </source>
</evidence>
<proteinExistence type="predicted"/>
<evidence type="ECO:0000313" key="6">
    <source>
        <dbReference type="Proteomes" id="UP001370758"/>
    </source>
</evidence>
<keyword evidence="1" id="KW-0479">Metal-binding</keyword>
<reference evidence="5 6" key="1">
    <citation type="submission" date="2023-08" db="EMBL/GenBank/DDBJ databases">
        <authorList>
            <person name="Palmer J.M."/>
        </authorList>
    </citation>
    <scope>NUCLEOTIDE SEQUENCE [LARGE SCALE GENOMIC DNA]</scope>
    <source>
        <strain evidence="5 6">TWF481</strain>
    </source>
</reference>
<evidence type="ECO:0000259" key="4">
    <source>
        <dbReference type="PROSITE" id="PS01360"/>
    </source>
</evidence>
<dbReference type="GO" id="GO:0008270">
    <property type="term" value="F:zinc ion binding"/>
    <property type="evidence" value="ECO:0007669"/>
    <property type="project" value="UniProtKB-KW"/>
</dbReference>
<dbReference type="SUPFAM" id="SSF144232">
    <property type="entry name" value="HIT/MYND zinc finger-like"/>
    <property type="match status" value="1"/>
</dbReference>
<dbReference type="Pfam" id="PF01753">
    <property type="entry name" value="zf-MYND"/>
    <property type="match status" value="1"/>
</dbReference>
<accession>A0AAV9WJB7</accession>
<keyword evidence="6" id="KW-1185">Reference proteome</keyword>
<evidence type="ECO:0000313" key="5">
    <source>
        <dbReference type="EMBL" id="KAK6509613.1"/>
    </source>
</evidence>
<dbReference type="Gene3D" id="6.10.140.2220">
    <property type="match status" value="1"/>
</dbReference>
<gene>
    <name evidence="5" type="ORF">TWF481_004348</name>
</gene>
<dbReference type="AlphaFoldDB" id="A0AAV9WJB7"/>
<dbReference type="InterPro" id="IPR002893">
    <property type="entry name" value="Znf_MYND"/>
</dbReference>
<keyword evidence="2" id="KW-0863">Zinc-finger</keyword>
<evidence type="ECO:0000256" key="3">
    <source>
        <dbReference type="ARBA" id="ARBA00022833"/>
    </source>
</evidence>
<comment type="caution">
    <text evidence="5">The sequence shown here is derived from an EMBL/GenBank/DDBJ whole genome shotgun (WGS) entry which is preliminary data.</text>
</comment>
<dbReference type="PROSITE" id="PS01360">
    <property type="entry name" value="ZF_MYND_1"/>
    <property type="match status" value="1"/>
</dbReference>
<name>A0AAV9WJB7_9PEZI</name>
<keyword evidence="3" id="KW-0862">Zinc</keyword>
<dbReference type="Proteomes" id="UP001370758">
    <property type="component" value="Unassembled WGS sequence"/>
</dbReference>
<feature type="domain" description="MYND-type" evidence="4">
    <location>
        <begin position="55"/>
        <end position="92"/>
    </location>
</feature>
<dbReference type="EMBL" id="JAVHJL010000002">
    <property type="protein sequence ID" value="KAK6509613.1"/>
    <property type="molecule type" value="Genomic_DNA"/>
</dbReference>
<sequence>MFFQYILFKIKFIILNSRLILTNILNILWKSKDPEAAAALRPIKKMPAKRLQPACNTCGAISNLFSCGKCSAVQYCSVAHETKDAKRHGPLCSRIWERISLVRQCEELPAHYILQQNDPIHAMVPVDSVFPVNFNHGVSASSLENCLRSSLINIFIKQNTHASLALAIEQMRMLARDRLTSPVLFVPTLLRMGADGICYNLLSIERRLEVYGPRGMLNDDNLPAGMQKLHTEAHKVIGREEPGCDVFEDLKQWVLWSPMPPPKSMVGLVLVLKVWIDDLENAVQFDRTIAPSLRRKLNYDTVEIIRGYLFDSQVMIGNRKVLHGRAEKVLEELRRHQDYVLKASCYSNSDFWEQLILGVKSGIIYGNVGTLRERSTFRSTPGYTLEDLSVFRRLLQDDTSAFRFLTDFFEREPLYAKGPSGGLGWVKVWQEVSRLTTARSDALQNHGS</sequence>
<evidence type="ECO:0000256" key="1">
    <source>
        <dbReference type="ARBA" id="ARBA00022723"/>
    </source>
</evidence>